<dbReference type="Pfam" id="PF10756">
    <property type="entry name" value="bPH_6"/>
    <property type="match status" value="1"/>
</dbReference>
<keyword evidence="2" id="KW-1133">Transmembrane helix</keyword>
<gene>
    <name evidence="4" type="ORF">CFN78_12185</name>
</gene>
<dbReference type="AlphaFoldDB" id="A0A263D3Q1"/>
<feature type="compositionally biased region" description="Low complexity" evidence="1">
    <location>
        <begin position="11"/>
        <end position="23"/>
    </location>
</feature>
<dbReference type="EMBL" id="NKYE01000006">
    <property type="protein sequence ID" value="OZM72991.1"/>
    <property type="molecule type" value="Genomic_DNA"/>
</dbReference>
<evidence type="ECO:0000256" key="2">
    <source>
        <dbReference type="SAM" id="Phobius"/>
    </source>
</evidence>
<keyword evidence="5" id="KW-1185">Reference proteome</keyword>
<dbReference type="Proteomes" id="UP000242444">
    <property type="component" value="Unassembled WGS sequence"/>
</dbReference>
<proteinExistence type="predicted"/>
<evidence type="ECO:0000259" key="3">
    <source>
        <dbReference type="Pfam" id="PF10756"/>
    </source>
</evidence>
<organism evidence="4 5">
    <name type="scientific">Amycolatopsis antarctica</name>
    <dbReference type="NCBI Taxonomy" id="1854586"/>
    <lineage>
        <taxon>Bacteria</taxon>
        <taxon>Bacillati</taxon>
        <taxon>Actinomycetota</taxon>
        <taxon>Actinomycetes</taxon>
        <taxon>Pseudonocardiales</taxon>
        <taxon>Pseudonocardiaceae</taxon>
        <taxon>Amycolatopsis</taxon>
    </lineage>
</organism>
<feature type="transmembrane region" description="Helical" evidence="2">
    <location>
        <begin position="71"/>
        <end position="90"/>
    </location>
</feature>
<feature type="domain" description="Low molecular weight protein antigen 6 PH" evidence="3">
    <location>
        <begin position="91"/>
        <end position="160"/>
    </location>
</feature>
<dbReference type="OrthoDB" id="5191452at2"/>
<feature type="transmembrane region" description="Helical" evidence="2">
    <location>
        <begin position="37"/>
        <end position="59"/>
    </location>
</feature>
<protein>
    <recommendedName>
        <fullName evidence="3">Low molecular weight protein antigen 6 PH domain-containing protein</fullName>
    </recommendedName>
</protein>
<feature type="region of interest" description="Disordered" evidence="1">
    <location>
        <begin position="1"/>
        <end position="23"/>
    </location>
</feature>
<keyword evidence="2" id="KW-0472">Membrane</keyword>
<name>A0A263D3Q1_9PSEU</name>
<dbReference type="InParanoid" id="A0A263D3Q1"/>
<keyword evidence="2" id="KW-0812">Transmembrane</keyword>
<evidence type="ECO:0000313" key="4">
    <source>
        <dbReference type="EMBL" id="OZM72991.1"/>
    </source>
</evidence>
<reference evidence="4 5" key="1">
    <citation type="submission" date="2017-07" db="EMBL/GenBank/DDBJ databases">
        <title>Amycolatopsis antarcticus sp. nov., isolated from the surface of an Antarcticus brown macroalga.</title>
        <authorList>
            <person name="Wang J."/>
            <person name="Leiva S."/>
            <person name="Huang J."/>
            <person name="Huang Y."/>
        </authorList>
    </citation>
    <scope>NUCLEOTIDE SEQUENCE [LARGE SCALE GENOMIC DNA]</scope>
    <source>
        <strain evidence="4 5">AU-G6</strain>
    </source>
</reference>
<comment type="caution">
    <text evidence="4">The sequence shown here is derived from an EMBL/GenBank/DDBJ whole genome shotgun (WGS) entry which is preliminary data.</text>
</comment>
<evidence type="ECO:0000313" key="5">
    <source>
        <dbReference type="Proteomes" id="UP000242444"/>
    </source>
</evidence>
<accession>A0A263D3Q1</accession>
<evidence type="ECO:0000256" key="1">
    <source>
        <dbReference type="SAM" id="MobiDB-lite"/>
    </source>
</evidence>
<feature type="compositionally biased region" description="Polar residues" evidence="1">
    <location>
        <begin position="1"/>
        <end position="10"/>
    </location>
</feature>
<sequence>MSGVVTNGGETSPATAGPAGSGTSAEQVRIRPYRAQWMSGALALLLVGVFTTVAVLLRGSDTGVIFQVADQVAMIGIGLLLGAGTMLFALPRVAADAEGLTVRNVLTRKRFAWTEVLSVSFPDGASFARLELPYDEYFSVLAVQSVDRERAVVAVRELRRLHRAAHEG</sequence>
<dbReference type="InterPro" id="IPR019692">
    <property type="entry name" value="CFP-6_PH"/>
</dbReference>